<dbReference type="InterPro" id="IPR014777">
    <property type="entry name" value="4pyrrole_Mease_sub1"/>
</dbReference>
<dbReference type="Proteomes" id="UP001549111">
    <property type="component" value="Unassembled WGS sequence"/>
</dbReference>
<dbReference type="KEGG" id="snn:EWH46_05665"/>
<evidence type="ECO:0000313" key="12">
    <source>
        <dbReference type="Proteomes" id="UP000323522"/>
    </source>
</evidence>
<dbReference type="InterPro" id="IPR003043">
    <property type="entry name" value="Uropor_MeTrfase_CS"/>
</dbReference>
<dbReference type="PANTHER" id="PTHR45790">
    <property type="entry name" value="SIROHEME SYNTHASE-RELATED"/>
    <property type="match status" value="1"/>
</dbReference>
<sequence length="254" mass="26726">MSEVRVVFVGAGPGSADLITLRGLQRLRQAEIVLADALTDPALRQEAPDAEWIDVGKRGFSAESTGQARINLLLVESARRSARVVRLKGGDPSMFGRLEEELHALGQAGIASEVVPGITSALAAAAATQQPLTRRGIGRSVAFSTAMTRTGDLEARRSADTEVFYMAGRQLPSLAERLAEVGWPADTPVVAISRAGWPDERFSRHTVATLAEADALHHGRPTLVTVGAGARPVLPDDAHGAHDPDQAPAPASVA</sequence>
<dbReference type="PANTHER" id="PTHR45790:SF3">
    <property type="entry name" value="S-ADENOSYL-L-METHIONINE-DEPENDENT UROPORPHYRINOGEN III METHYLTRANSFERASE, CHLOROPLASTIC"/>
    <property type="match status" value="1"/>
</dbReference>
<evidence type="ECO:0000256" key="6">
    <source>
        <dbReference type="ARBA" id="ARBA00023244"/>
    </source>
</evidence>
<dbReference type="EMBL" id="JBEPLS010000004">
    <property type="protein sequence ID" value="MET3603557.1"/>
    <property type="molecule type" value="Genomic_DNA"/>
</dbReference>
<feature type="domain" description="Tetrapyrrole methylase" evidence="9">
    <location>
        <begin position="5"/>
        <end position="210"/>
    </location>
</feature>
<reference evidence="10 13" key="2">
    <citation type="submission" date="2024-06" db="EMBL/GenBank/DDBJ databases">
        <title>Genomic Encyclopedia of Type Strains, Phase IV (KMG-IV): sequencing the most valuable type-strain genomes for metagenomic binning, comparative biology and taxonomic classification.</title>
        <authorList>
            <person name="Goeker M."/>
        </authorList>
    </citation>
    <scope>NUCLEOTIDE SEQUENCE [LARGE SCALE GENOMIC DNA]</scope>
    <source>
        <strain evidence="10 13">D-501</strain>
    </source>
</reference>
<protein>
    <recommendedName>
        <fullName evidence="2">uroporphyrinogen-III C-methyltransferase</fullName>
        <ecNumber evidence="2">2.1.1.107</ecNumber>
    </recommendedName>
</protein>
<comment type="pathway">
    <text evidence="7">Porphyrin-containing compound metabolism; siroheme biosynthesis; precorrin-2 from uroporphyrinogen III: step 1/1.</text>
</comment>
<dbReference type="InterPro" id="IPR050161">
    <property type="entry name" value="Siro_Cobalamin_biosynth"/>
</dbReference>
<evidence type="ECO:0000256" key="5">
    <source>
        <dbReference type="ARBA" id="ARBA00022691"/>
    </source>
</evidence>
<keyword evidence="13" id="KW-1185">Reference proteome</keyword>
<evidence type="ECO:0000256" key="4">
    <source>
        <dbReference type="ARBA" id="ARBA00022679"/>
    </source>
</evidence>
<dbReference type="CDD" id="cd11642">
    <property type="entry name" value="SUMT"/>
    <property type="match status" value="1"/>
</dbReference>
<dbReference type="UniPathway" id="UPA00262">
    <property type="reaction ID" value="UER00211"/>
</dbReference>
<evidence type="ECO:0000256" key="7">
    <source>
        <dbReference type="ARBA" id="ARBA00025705"/>
    </source>
</evidence>
<dbReference type="NCBIfam" id="TIGR01469">
    <property type="entry name" value="cobA_cysG_Cterm"/>
    <property type="match status" value="1"/>
</dbReference>
<dbReference type="GO" id="GO:0004851">
    <property type="term" value="F:uroporphyrin-III C-methyltransferase activity"/>
    <property type="evidence" value="ECO:0007669"/>
    <property type="project" value="UniProtKB-EC"/>
</dbReference>
<dbReference type="InterPro" id="IPR014776">
    <property type="entry name" value="4pyrrole_Mease_sub2"/>
</dbReference>
<evidence type="ECO:0000313" key="10">
    <source>
        <dbReference type="EMBL" id="MET3603557.1"/>
    </source>
</evidence>
<keyword evidence="4 11" id="KW-0808">Transferase</keyword>
<dbReference type="InterPro" id="IPR035996">
    <property type="entry name" value="4pyrrol_Methylase_sf"/>
</dbReference>
<dbReference type="AlphaFoldDB" id="A0A5C1PY34"/>
<dbReference type="Gene3D" id="3.30.950.10">
    <property type="entry name" value="Methyltransferase, Cobalt-precorrin-4 Transmethylase, Domain 2"/>
    <property type="match status" value="1"/>
</dbReference>
<dbReference type="SUPFAM" id="SSF53790">
    <property type="entry name" value="Tetrapyrrole methylase"/>
    <property type="match status" value="1"/>
</dbReference>
<dbReference type="PROSITE" id="PS00839">
    <property type="entry name" value="SUMT_1"/>
    <property type="match status" value="1"/>
</dbReference>
<dbReference type="EMBL" id="CP035708">
    <property type="protein sequence ID" value="QEN00317.1"/>
    <property type="molecule type" value="Genomic_DNA"/>
</dbReference>
<dbReference type="RefSeq" id="WP_149503057.1">
    <property type="nucleotide sequence ID" value="NZ_CP035708.1"/>
</dbReference>
<dbReference type="InterPro" id="IPR006366">
    <property type="entry name" value="CobA/CysG_C"/>
</dbReference>
<reference evidence="11 12" key="1">
    <citation type="submission" date="2019-02" db="EMBL/GenBank/DDBJ databases">
        <title>Complete Genome Sequence and Methylome Analysis of Sphaerotilus natans subsp. sulfidivorans D-507.</title>
        <authorList>
            <person name="Fomenkov A."/>
            <person name="Gridneva E."/>
            <person name="Smolyakov D."/>
            <person name="Dubinina G."/>
            <person name="Vincze T."/>
            <person name="Grabovich M."/>
            <person name="Roberts R.J."/>
        </authorList>
    </citation>
    <scope>NUCLEOTIDE SEQUENCE [LARGE SCALE GENOMIC DNA]</scope>
    <source>
        <strain evidence="11 12">D-507</strain>
    </source>
</reference>
<evidence type="ECO:0000313" key="13">
    <source>
        <dbReference type="Proteomes" id="UP001549111"/>
    </source>
</evidence>
<accession>A0A5C1PY34</accession>
<dbReference type="OrthoDB" id="9815856at2"/>
<dbReference type="EC" id="2.1.1.107" evidence="2"/>
<evidence type="ECO:0000256" key="1">
    <source>
        <dbReference type="ARBA" id="ARBA00005879"/>
    </source>
</evidence>
<dbReference type="Pfam" id="PF00590">
    <property type="entry name" value="TP_methylase"/>
    <property type="match status" value="1"/>
</dbReference>
<dbReference type="GO" id="GO:0019354">
    <property type="term" value="P:siroheme biosynthetic process"/>
    <property type="evidence" value="ECO:0007669"/>
    <property type="project" value="UniProtKB-UniPathway"/>
</dbReference>
<dbReference type="FunFam" id="3.40.1010.10:FF:000001">
    <property type="entry name" value="Siroheme synthase"/>
    <property type="match status" value="1"/>
</dbReference>
<gene>
    <name evidence="11" type="primary">cobA</name>
    <name evidence="10" type="ORF">ABIC99_001348</name>
    <name evidence="11" type="ORF">EWH46_05665</name>
</gene>
<proteinExistence type="inferred from homology"/>
<dbReference type="GO" id="GO:0032259">
    <property type="term" value="P:methylation"/>
    <property type="evidence" value="ECO:0007669"/>
    <property type="project" value="UniProtKB-KW"/>
</dbReference>
<dbReference type="NCBIfam" id="NF004790">
    <property type="entry name" value="PRK06136.1"/>
    <property type="match status" value="1"/>
</dbReference>
<keyword evidence="6" id="KW-0627">Porphyrin biosynthesis</keyword>
<evidence type="ECO:0000256" key="8">
    <source>
        <dbReference type="SAM" id="MobiDB-lite"/>
    </source>
</evidence>
<name>A0A5C1PY34_9BURK</name>
<comment type="similarity">
    <text evidence="1">Belongs to the precorrin methyltransferase family.</text>
</comment>
<evidence type="ECO:0000313" key="11">
    <source>
        <dbReference type="EMBL" id="QEN00317.1"/>
    </source>
</evidence>
<dbReference type="InterPro" id="IPR000878">
    <property type="entry name" value="4pyrrol_Mease"/>
</dbReference>
<feature type="compositionally biased region" description="Basic and acidic residues" evidence="8">
    <location>
        <begin position="234"/>
        <end position="245"/>
    </location>
</feature>
<dbReference type="Proteomes" id="UP000323522">
    <property type="component" value="Chromosome"/>
</dbReference>
<keyword evidence="5" id="KW-0949">S-adenosyl-L-methionine</keyword>
<evidence type="ECO:0000256" key="3">
    <source>
        <dbReference type="ARBA" id="ARBA00022603"/>
    </source>
</evidence>
<organism evidence="11 12">
    <name type="scientific">Sphaerotilus sulfidivorans</name>
    <dbReference type="NCBI Taxonomy" id="639200"/>
    <lineage>
        <taxon>Bacteria</taxon>
        <taxon>Pseudomonadati</taxon>
        <taxon>Pseudomonadota</taxon>
        <taxon>Betaproteobacteria</taxon>
        <taxon>Burkholderiales</taxon>
        <taxon>Sphaerotilaceae</taxon>
        <taxon>Sphaerotilus</taxon>
    </lineage>
</organism>
<keyword evidence="3 11" id="KW-0489">Methyltransferase</keyword>
<evidence type="ECO:0000259" key="9">
    <source>
        <dbReference type="Pfam" id="PF00590"/>
    </source>
</evidence>
<dbReference type="Gene3D" id="3.40.1010.10">
    <property type="entry name" value="Cobalt-precorrin-4 Transmethylase, Domain 1"/>
    <property type="match status" value="1"/>
</dbReference>
<evidence type="ECO:0000256" key="2">
    <source>
        <dbReference type="ARBA" id="ARBA00012162"/>
    </source>
</evidence>
<feature type="region of interest" description="Disordered" evidence="8">
    <location>
        <begin position="230"/>
        <end position="254"/>
    </location>
</feature>